<organism evidence="1 2">
    <name type="scientific">Tanacetum coccineum</name>
    <dbReference type="NCBI Taxonomy" id="301880"/>
    <lineage>
        <taxon>Eukaryota</taxon>
        <taxon>Viridiplantae</taxon>
        <taxon>Streptophyta</taxon>
        <taxon>Embryophyta</taxon>
        <taxon>Tracheophyta</taxon>
        <taxon>Spermatophyta</taxon>
        <taxon>Magnoliopsida</taxon>
        <taxon>eudicotyledons</taxon>
        <taxon>Gunneridae</taxon>
        <taxon>Pentapetalae</taxon>
        <taxon>asterids</taxon>
        <taxon>campanulids</taxon>
        <taxon>Asterales</taxon>
        <taxon>Asteraceae</taxon>
        <taxon>Asteroideae</taxon>
        <taxon>Anthemideae</taxon>
        <taxon>Anthemidinae</taxon>
        <taxon>Tanacetum</taxon>
    </lineage>
</organism>
<evidence type="ECO:0000313" key="1">
    <source>
        <dbReference type="EMBL" id="GJT36852.1"/>
    </source>
</evidence>
<proteinExistence type="predicted"/>
<dbReference type="Proteomes" id="UP001151760">
    <property type="component" value="Unassembled WGS sequence"/>
</dbReference>
<protein>
    <submittedName>
        <fullName evidence="1">Uncharacterized protein</fullName>
    </submittedName>
</protein>
<reference evidence="1" key="1">
    <citation type="journal article" date="2022" name="Int. J. Mol. Sci.">
        <title>Draft Genome of Tanacetum Coccineum: Genomic Comparison of Closely Related Tanacetum-Family Plants.</title>
        <authorList>
            <person name="Yamashiro T."/>
            <person name="Shiraishi A."/>
            <person name="Nakayama K."/>
            <person name="Satake H."/>
        </authorList>
    </citation>
    <scope>NUCLEOTIDE SEQUENCE</scope>
</reference>
<reference evidence="1" key="2">
    <citation type="submission" date="2022-01" db="EMBL/GenBank/DDBJ databases">
        <authorList>
            <person name="Yamashiro T."/>
            <person name="Shiraishi A."/>
            <person name="Satake H."/>
            <person name="Nakayama K."/>
        </authorList>
    </citation>
    <scope>NUCLEOTIDE SEQUENCE</scope>
</reference>
<keyword evidence="2" id="KW-1185">Reference proteome</keyword>
<comment type="caution">
    <text evidence="1">The sequence shown here is derived from an EMBL/GenBank/DDBJ whole genome shotgun (WGS) entry which is preliminary data.</text>
</comment>
<name>A0ABQ5DD50_9ASTR</name>
<evidence type="ECO:0000313" key="2">
    <source>
        <dbReference type="Proteomes" id="UP001151760"/>
    </source>
</evidence>
<accession>A0ABQ5DD50</accession>
<gene>
    <name evidence="1" type="ORF">Tco_0936717</name>
</gene>
<sequence length="95" mass="10062">MTHASETVIPSRPSLGCDKLGNQGAKYERTRLWQIPLSHHFSDSSMRLVDPVDSTICSVISSAAPVVETTLVASPTGLCGLVSLTGFSDSDSPDE</sequence>
<dbReference type="EMBL" id="BQNB010015175">
    <property type="protein sequence ID" value="GJT36852.1"/>
    <property type="molecule type" value="Genomic_DNA"/>
</dbReference>